<dbReference type="PANTHER" id="PTHR14359">
    <property type="entry name" value="HOMO-OLIGOMERIC FLAVIN CONTAINING CYS DECARBOXYLASE FAMILY"/>
    <property type="match status" value="1"/>
</dbReference>
<comment type="caution">
    <text evidence="7">The sequence shown here is derived from an EMBL/GenBank/DDBJ whole genome shotgun (WGS) entry which is preliminary data.</text>
</comment>
<evidence type="ECO:0000259" key="6">
    <source>
        <dbReference type="Pfam" id="PF04127"/>
    </source>
</evidence>
<dbReference type="GO" id="GO:0004633">
    <property type="term" value="F:phosphopantothenoylcysteine decarboxylase activity"/>
    <property type="evidence" value="ECO:0007669"/>
    <property type="project" value="UniProtKB-UniRule"/>
</dbReference>
<comment type="caution">
    <text evidence="3">Lacks conserved residue(s) required for the propagation of feature annotation.</text>
</comment>
<dbReference type="NCBIfam" id="TIGR00521">
    <property type="entry name" value="coaBC_dfp"/>
    <property type="match status" value="1"/>
</dbReference>
<dbReference type="Gene3D" id="3.40.50.1950">
    <property type="entry name" value="Flavin prenyltransferase-like"/>
    <property type="match status" value="1"/>
</dbReference>
<keyword evidence="3" id="KW-0460">Magnesium</keyword>
<dbReference type="SUPFAM" id="SSF102645">
    <property type="entry name" value="CoaB-like"/>
    <property type="match status" value="1"/>
</dbReference>
<keyword evidence="3" id="KW-0511">Multifunctional enzyme</keyword>
<reference evidence="7" key="1">
    <citation type="submission" date="2020-10" db="EMBL/GenBank/DDBJ databases">
        <authorList>
            <person name="Gilroy R."/>
        </authorList>
    </citation>
    <scope>NUCLEOTIDE SEQUENCE</scope>
    <source>
        <strain evidence="7">ChiSxjej2B14-8506</strain>
    </source>
</reference>
<sequence>MLTDKCIVVGVTGGIAAYKACELVSRLIKQGADVRVIMTKNATEFVQPLTFQSLSHNPVSVDTFANIQTWEIEHVALAQRADLFIIAPATANVMAKLACGIADDMLTTTVLATHAPVLLAPAMNTGMWENPATQHNLEVLVARGVHIAAPGTGLLACGTTGAGRMSEPVELVEAANALLKARADMAGLSVVVTAGPTAEPIDPVRFITNRSSGRMGYALAEAARARGANVTLISGPTALKLPAGVDVVRISTTRELHDAVLAHADADVIIQAAAPADFRVREYSDKKIKRTGDTLTLELEPNPDIAAELGQLKRPGQTLVGFAAETNDVNANARDKLRRKSLDLIVANDVTRAGAGFDVDTNIVTLIDEDEMRELPIMSKRDVADRVLDHVLKLRARG</sequence>
<protein>
    <recommendedName>
        <fullName evidence="3">Coenzyme A biosynthesis bifunctional protein CoaBC</fullName>
    </recommendedName>
    <alternativeName>
        <fullName evidence="3">DNA/pantothenate metabolism flavoprotein</fullName>
    </alternativeName>
    <alternativeName>
        <fullName evidence="3">Phosphopantothenoylcysteine synthetase/decarboxylase</fullName>
        <shortName evidence="3">PPCS-PPCDC</shortName>
    </alternativeName>
    <domain>
        <recommendedName>
            <fullName evidence="3">Phosphopantothenoylcysteine decarboxylase</fullName>
            <shortName evidence="3">PPC decarboxylase</shortName>
            <shortName evidence="3">PPC-DC</shortName>
            <ecNumber evidence="3">4.1.1.36</ecNumber>
        </recommendedName>
        <alternativeName>
            <fullName evidence="3">CoaC</fullName>
        </alternativeName>
    </domain>
    <domain>
        <recommendedName>
            <fullName evidence="3">Phosphopantothenate--cysteine ligase</fullName>
            <ecNumber evidence="3">6.3.2.5</ecNumber>
        </recommendedName>
        <alternativeName>
            <fullName evidence="3">CoaB</fullName>
        </alternativeName>
        <alternativeName>
            <fullName evidence="3">Phosphopantothenoylcysteine synthetase</fullName>
            <shortName evidence="3">PPC synthetase</shortName>
            <shortName evidence="3">PPC-S</shortName>
        </alternativeName>
    </domain>
</protein>
<feature type="region of interest" description="Phosphopantothenoylcysteine decarboxylase" evidence="3">
    <location>
        <begin position="1"/>
        <end position="189"/>
    </location>
</feature>
<keyword evidence="3 4" id="KW-0436">Ligase</keyword>
<dbReference type="EC" id="6.3.2.5" evidence="3"/>
<dbReference type="Proteomes" id="UP000824123">
    <property type="component" value="Unassembled WGS sequence"/>
</dbReference>
<feature type="active site" description="Proton donor" evidence="3">
    <location>
        <position position="157"/>
    </location>
</feature>
<feature type="domain" description="DNA/pantothenate metabolism flavoprotein C-terminal" evidence="6">
    <location>
        <begin position="185"/>
        <end position="393"/>
    </location>
</feature>
<accession>A0A9D1LQ02</accession>
<dbReference type="EMBL" id="DVNK01000011">
    <property type="protein sequence ID" value="HIU45929.1"/>
    <property type="molecule type" value="Genomic_DNA"/>
</dbReference>
<dbReference type="Gene3D" id="3.40.50.10300">
    <property type="entry name" value="CoaB-like"/>
    <property type="match status" value="1"/>
</dbReference>
<dbReference type="GO" id="GO:0071513">
    <property type="term" value="C:phosphopantothenoylcysteine decarboxylase complex"/>
    <property type="evidence" value="ECO:0007669"/>
    <property type="project" value="TreeGrafter"/>
</dbReference>
<comment type="catalytic activity">
    <reaction evidence="3 4">
        <text>(R)-4'-phosphopantothenate + L-cysteine + CTP = N-[(R)-4-phosphopantothenoyl]-L-cysteine + CMP + diphosphate + H(+)</text>
        <dbReference type="Rhea" id="RHEA:19397"/>
        <dbReference type="ChEBI" id="CHEBI:10986"/>
        <dbReference type="ChEBI" id="CHEBI:15378"/>
        <dbReference type="ChEBI" id="CHEBI:33019"/>
        <dbReference type="ChEBI" id="CHEBI:35235"/>
        <dbReference type="ChEBI" id="CHEBI:37563"/>
        <dbReference type="ChEBI" id="CHEBI:59458"/>
        <dbReference type="ChEBI" id="CHEBI:60377"/>
        <dbReference type="EC" id="6.3.2.5"/>
    </reaction>
</comment>
<dbReference type="InterPro" id="IPR003382">
    <property type="entry name" value="Flavoprotein"/>
</dbReference>
<name>A0A9D1LQ02_9FIRM</name>
<comment type="pathway">
    <text evidence="3 4">Cofactor biosynthesis; coenzyme A biosynthesis; CoA from (R)-pantothenate: step 2/5.</text>
</comment>
<dbReference type="Pfam" id="PF02441">
    <property type="entry name" value="Flavoprotein"/>
    <property type="match status" value="1"/>
</dbReference>
<comment type="similarity">
    <text evidence="3 4">In the N-terminal section; belongs to the HFCD (homo-oligomeric flavin containing Cys decarboxylase) superfamily.</text>
</comment>
<feature type="binding site" evidence="3">
    <location>
        <position position="322"/>
    </location>
    <ligand>
        <name>CTP</name>
        <dbReference type="ChEBI" id="CHEBI:37563"/>
    </ligand>
</feature>
<comment type="catalytic activity">
    <reaction evidence="3 4">
        <text>N-[(R)-4-phosphopantothenoyl]-L-cysteine + H(+) = (R)-4'-phosphopantetheine + CO2</text>
        <dbReference type="Rhea" id="RHEA:16793"/>
        <dbReference type="ChEBI" id="CHEBI:15378"/>
        <dbReference type="ChEBI" id="CHEBI:16526"/>
        <dbReference type="ChEBI" id="CHEBI:59458"/>
        <dbReference type="ChEBI" id="CHEBI:61723"/>
        <dbReference type="EC" id="4.1.1.36"/>
    </reaction>
</comment>
<comment type="cofactor">
    <cofactor evidence="3">
        <name>Mg(2+)</name>
        <dbReference type="ChEBI" id="CHEBI:18420"/>
    </cofactor>
</comment>
<comment type="cofactor">
    <cofactor evidence="3">
        <name>FMN</name>
        <dbReference type="ChEBI" id="CHEBI:58210"/>
    </cofactor>
    <text evidence="3">Binds 1 FMN per subunit.</text>
</comment>
<feature type="domain" description="Flavoprotein" evidence="5">
    <location>
        <begin position="7"/>
        <end position="174"/>
    </location>
</feature>
<feature type="binding site" evidence="3">
    <location>
        <position position="277"/>
    </location>
    <ligand>
        <name>CTP</name>
        <dbReference type="ChEBI" id="CHEBI:37563"/>
    </ligand>
</feature>
<keyword evidence="3 4" id="KW-0285">Flavoprotein</keyword>
<evidence type="ECO:0000313" key="7">
    <source>
        <dbReference type="EMBL" id="HIU45929.1"/>
    </source>
</evidence>
<dbReference type="GO" id="GO:0010181">
    <property type="term" value="F:FMN binding"/>
    <property type="evidence" value="ECO:0007669"/>
    <property type="project" value="UniProtKB-UniRule"/>
</dbReference>
<dbReference type="Pfam" id="PF04127">
    <property type="entry name" value="DFP"/>
    <property type="match status" value="1"/>
</dbReference>
<gene>
    <name evidence="3 7" type="primary">coaBC</name>
    <name evidence="7" type="ORF">IAC59_01555</name>
</gene>
<dbReference type="AlphaFoldDB" id="A0A9D1LQ02"/>
<dbReference type="GO" id="GO:0015937">
    <property type="term" value="P:coenzyme A biosynthetic process"/>
    <property type="evidence" value="ECO:0007669"/>
    <property type="project" value="UniProtKB-UniRule"/>
</dbReference>
<evidence type="ECO:0000256" key="3">
    <source>
        <dbReference type="HAMAP-Rule" id="MF_02225"/>
    </source>
</evidence>
<feature type="binding site" evidence="3">
    <location>
        <position position="287"/>
    </location>
    <ligand>
        <name>CTP</name>
        <dbReference type="ChEBI" id="CHEBI:37563"/>
    </ligand>
</feature>
<evidence type="ECO:0000256" key="2">
    <source>
        <dbReference type="ARBA" id="ARBA00023239"/>
    </source>
</evidence>
<dbReference type="GO" id="GO:0015941">
    <property type="term" value="P:pantothenate catabolic process"/>
    <property type="evidence" value="ECO:0007669"/>
    <property type="project" value="InterPro"/>
</dbReference>
<evidence type="ECO:0000256" key="1">
    <source>
        <dbReference type="ARBA" id="ARBA00022793"/>
    </source>
</evidence>
<keyword evidence="1 3" id="KW-0210">Decarboxylase</keyword>
<comment type="function">
    <text evidence="4">Catalyzes two steps in the biosynthesis of coenzyme A. In the first step cysteine is conjugated to 4'-phosphopantothenate to form 4-phosphopantothenoylcysteine, in the latter compound is decarboxylated to form 4'-phosphopantotheine.</text>
</comment>
<dbReference type="SUPFAM" id="SSF52507">
    <property type="entry name" value="Homo-oligomeric flavin-containing Cys decarboxylases, HFCD"/>
    <property type="match status" value="1"/>
</dbReference>
<feature type="binding site" evidence="3">
    <location>
        <position position="340"/>
    </location>
    <ligand>
        <name>CTP</name>
        <dbReference type="ChEBI" id="CHEBI:37563"/>
    </ligand>
</feature>
<comment type="function">
    <text evidence="3">Catalyzes two sequential steps in the biosynthesis of coenzyme A. In the first step cysteine is conjugated to 4'-phosphopantothenate to form 4-phosphopantothenoylcysteine. In the second step the latter compound is decarboxylated to form 4'-phosphopantotheine.</text>
</comment>
<reference evidence="7" key="2">
    <citation type="journal article" date="2021" name="PeerJ">
        <title>Extensive microbial diversity within the chicken gut microbiome revealed by metagenomics and culture.</title>
        <authorList>
            <person name="Gilroy R."/>
            <person name="Ravi A."/>
            <person name="Getino M."/>
            <person name="Pursley I."/>
            <person name="Horton D.L."/>
            <person name="Alikhan N.F."/>
            <person name="Baker D."/>
            <person name="Gharbi K."/>
            <person name="Hall N."/>
            <person name="Watson M."/>
            <person name="Adriaenssens E.M."/>
            <person name="Foster-Nyarko E."/>
            <person name="Jarju S."/>
            <person name="Secka A."/>
            <person name="Antonio M."/>
            <person name="Oren A."/>
            <person name="Chaudhuri R.R."/>
            <person name="La Ragione R."/>
            <person name="Hildebrand F."/>
            <person name="Pallen M.J."/>
        </authorList>
    </citation>
    <scope>NUCLEOTIDE SEQUENCE</scope>
    <source>
        <strain evidence="7">ChiSxjej2B14-8506</strain>
    </source>
</reference>
<dbReference type="InterPro" id="IPR005252">
    <property type="entry name" value="CoaBC"/>
</dbReference>
<keyword evidence="2 3" id="KW-0456">Lyase</keyword>
<dbReference type="PANTHER" id="PTHR14359:SF6">
    <property type="entry name" value="PHOSPHOPANTOTHENOYLCYSTEINE DECARBOXYLASE"/>
    <property type="match status" value="1"/>
</dbReference>
<dbReference type="GO" id="GO:0004632">
    <property type="term" value="F:phosphopantothenate--cysteine ligase activity"/>
    <property type="evidence" value="ECO:0007669"/>
    <property type="project" value="UniProtKB-UniRule"/>
</dbReference>
<evidence type="ECO:0000313" key="8">
    <source>
        <dbReference type="Proteomes" id="UP000824123"/>
    </source>
</evidence>
<dbReference type="HAMAP" id="MF_02225">
    <property type="entry name" value="CoaBC"/>
    <property type="match status" value="1"/>
</dbReference>
<dbReference type="GO" id="GO:0046872">
    <property type="term" value="F:metal ion binding"/>
    <property type="evidence" value="ECO:0007669"/>
    <property type="project" value="UniProtKB-KW"/>
</dbReference>
<proteinExistence type="inferred from homology"/>
<comment type="similarity">
    <text evidence="3 4">In the C-terminal section; belongs to the PPC synthetase family.</text>
</comment>
<organism evidence="7 8">
    <name type="scientific">Candidatus Fimadaptatus faecigallinarum</name>
    <dbReference type="NCBI Taxonomy" id="2840814"/>
    <lineage>
        <taxon>Bacteria</taxon>
        <taxon>Bacillati</taxon>
        <taxon>Bacillota</taxon>
        <taxon>Clostridia</taxon>
        <taxon>Eubacteriales</taxon>
        <taxon>Candidatus Fimadaptatus</taxon>
    </lineage>
</organism>
<feature type="region of interest" description="Phosphopantothenate--cysteine ligase" evidence="3">
    <location>
        <begin position="190"/>
        <end position="398"/>
    </location>
</feature>
<comment type="pathway">
    <text evidence="3 4">Cofactor biosynthesis; coenzyme A biosynthesis; CoA from (R)-pantothenate: step 3/5.</text>
</comment>
<keyword evidence="3 4" id="KW-0288">FMN</keyword>
<dbReference type="EC" id="4.1.1.36" evidence="3"/>
<dbReference type="InterPro" id="IPR036551">
    <property type="entry name" value="Flavin_trans-like"/>
</dbReference>
<evidence type="ECO:0000259" key="5">
    <source>
        <dbReference type="Pfam" id="PF02441"/>
    </source>
</evidence>
<keyword evidence="3" id="KW-0479">Metal-binding</keyword>
<feature type="binding site" evidence="3">
    <location>
        <position position="336"/>
    </location>
    <ligand>
        <name>CTP</name>
        <dbReference type="ChEBI" id="CHEBI:37563"/>
    </ligand>
</feature>
<evidence type="ECO:0000256" key="4">
    <source>
        <dbReference type="RuleBase" id="RU364078"/>
    </source>
</evidence>
<dbReference type="InterPro" id="IPR035929">
    <property type="entry name" value="CoaB-like_sf"/>
</dbReference>
<dbReference type="InterPro" id="IPR007085">
    <property type="entry name" value="DNA/pantothenate-metab_flavo_C"/>
</dbReference>